<dbReference type="EMBL" id="JAAGNN010000002">
    <property type="protein sequence ID" value="KAF4093179.1"/>
    <property type="molecule type" value="Genomic_DNA"/>
</dbReference>
<dbReference type="Pfam" id="PF12068">
    <property type="entry name" value="PH_RBD"/>
    <property type="match status" value="1"/>
</dbReference>
<feature type="region of interest" description="Disordered" evidence="2">
    <location>
        <begin position="144"/>
        <end position="180"/>
    </location>
</feature>
<proteinExistence type="predicted"/>
<evidence type="ECO:0000256" key="2">
    <source>
        <dbReference type="SAM" id="MobiDB-lite"/>
    </source>
</evidence>
<sequence>MEPKPENSKLIFEKEGVYFHTNAKRSNEETSIPGFIRIVERDGEPALEWSPVQDERENAPAVFYAKKDGEGGEEETKFDPGYEPDWAVISTVKQSREKKPLPVRETGHWGSFSLPLSELYSLRRARFSLGRNFVVLTVEADPLPRRTSTGRNTGTAPSHAEIHPTRTVSGGRSVVPGVPS</sequence>
<organism evidence="4 5">
    <name type="scientific">Ameiurus melas</name>
    <name type="common">Black bullhead</name>
    <name type="synonym">Silurus melas</name>
    <dbReference type="NCBI Taxonomy" id="219545"/>
    <lineage>
        <taxon>Eukaryota</taxon>
        <taxon>Metazoa</taxon>
        <taxon>Chordata</taxon>
        <taxon>Craniata</taxon>
        <taxon>Vertebrata</taxon>
        <taxon>Euteleostomi</taxon>
        <taxon>Actinopterygii</taxon>
        <taxon>Neopterygii</taxon>
        <taxon>Teleostei</taxon>
        <taxon>Ostariophysi</taxon>
        <taxon>Siluriformes</taxon>
        <taxon>Ictaluridae</taxon>
        <taxon>Ameiurus</taxon>
    </lineage>
</organism>
<keyword evidence="1" id="KW-0343">GTPase activation</keyword>
<feature type="domain" description="Small G protein signalling modulator 1/2 Rab-binding" evidence="3">
    <location>
        <begin position="10"/>
        <end position="98"/>
    </location>
</feature>
<protein>
    <recommendedName>
        <fullName evidence="3">Small G protein signalling modulator 1/2 Rab-binding domain-containing protein</fullName>
    </recommendedName>
</protein>
<dbReference type="InterPro" id="IPR021935">
    <property type="entry name" value="SGSM1/2_RBD"/>
</dbReference>
<dbReference type="Proteomes" id="UP000593565">
    <property type="component" value="Unassembled WGS sequence"/>
</dbReference>
<reference evidence="4 5" key="1">
    <citation type="submission" date="2020-02" db="EMBL/GenBank/DDBJ databases">
        <title>A chromosome-scale genome assembly of the black bullhead catfish (Ameiurus melas).</title>
        <authorList>
            <person name="Wen M."/>
            <person name="Zham M."/>
            <person name="Cabau C."/>
            <person name="Klopp C."/>
            <person name="Donnadieu C."/>
            <person name="Roques C."/>
            <person name="Bouchez O."/>
            <person name="Lampietro C."/>
            <person name="Jouanno E."/>
            <person name="Herpin A."/>
            <person name="Louis A."/>
            <person name="Berthelot C."/>
            <person name="Parey E."/>
            <person name="Roest-Crollius H."/>
            <person name="Braasch I."/>
            <person name="Postlethwait J."/>
            <person name="Robinson-Rechavi M."/>
            <person name="Echchiki A."/>
            <person name="Begum T."/>
            <person name="Montfort J."/>
            <person name="Schartl M."/>
            <person name="Bobe J."/>
            <person name="Guiguen Y."/>
        </authorList>
    </citation>
    <scope>NUCLEOTIDE SEQUENCE [LARGE SCALE GENOMIC DNA]</scope>
    <source>
        <strain evidence="4">M_S1</strain>
        <tissue evidence="4">Blood</tissue>
    </source>
</reference>
<comment type="caution">
    <text evidence="4">The sequence shown here is derived from an EMBL/GenBank/DDBJ whole genome shotgun (WGS) entry which is preliminary data.</text>
</comment>
<evidence type="ECO:0000256" key="1">
    <source>
        <dbReference type="ARBA" id="ARBA00022468"/>
    </source>
</evidence>
<evidence type="ECO:0000313" key="4">
    <source>
        <dbReference type="EMBL" id="KAF4093179.1"/>
    </source>
</evidence>
<feature type="compositionally biased region" description="Polar residues" evidence="2">
    <location>
        <begin position="146"/>
        <end position="156"/>
    </location>
</feature>
<keyword evidence="5" id="KW-1185">Reference proteome</keyword>
<name>A0A7J6BG18_AMEME</name>
<accession>A0A7J6BG18</accession>
<gene>
    <name evidence="4" type="ORF">AMELA_G00029440</name>
</gene>
<feature type="compositionally biased region" description="Low complexity" evidence="2">
    <location>
        <begin position="168"/>
        <end position="180"/>
    </location>
</feature>
<evidence type="ECO:0000259" key="3">
    <source>
        <dbReference type="Pfam" id="PF12068"/>
    </source>
</evidence>
<dbReference type="AlphaFoldDB" id="A0A7J6BG18"/>
<dbReference type="GO" id="GO:0005096">
    <property type="term" value="F:GTPase activator activity"/>
    <property type="evidence" value="ECO:0007669"/>
    <property type="project" value="UniProtKB-KW"/>
</dbReference>
<evidence type="ECO:0000313" key="5">
    <source>
        <dbReference type="Proteomes" id="UP000593565"/>
    </source>
</evidence>